<dbReference type="PANTHER" id="PTHR46450">
    <property type="entry name" value="INACTIVE HISTONE-LYSINE N-METHYLTRANSFERASE SUVR1-RELATED"/>
    <property type="match status" value="1"/>
</dbReference>
<dbReference type="EMBL" id="QGNW01001142">
    <property type="protein sequence ID" value="RVW53599.1"/>
    <property type="molecule type" value="Genomic_DNA"/>
</dbReference>
<reference evidence="6 7" key="1">
    <citation type="journal article" date="2018" name="PLoS Genet.">
        <title>Population sequencing reveals clonal diversity and ancestral inbreeding in the grapevine cultivar Chardonnay.</title>
        <authorList>
            <person name="Roach M.J."/>
            <person name="Johnson D.L."/>
            <person name="Bohlmann J."/>
            <person name="van Vuuren H.J."/>
            <person name="Jones S.J."/>
            <person name="Pretorius I.S."/>
            <person name="Schmidt S.A."/>
            <person name="Borneman A.R."/>
        </authorList>
    </citation>
    <scope>NUCLEOTIDE SEQUENCE [LARGE SCALE GENOMIC DNA]</scope>
    <source>
        <strain evidence="7">cv. Chardonnay</strain>
        <tissue evidence="6">Leaf</tissue>
    </source>
</reference>
<evidence type="ECO:0000256" key="3">
    <source>
        <dbReference type="SAM" id="MobiDB-lite"/>
    </source>
</evidence>
<proteinExistence type="predicted"/>
<dbReference type="Gene3D" id="1.10.8.850">
    <property type="entry name" value="Histone-lysine N methyltransferase , C-terminal domain-like"/>
    <property type="match status" value="1"/>
</dbReference>
<dbReference type="SUPFAM" id="SSF82199">
    <property type="entry name" value="SET domain"/>
    <property type="match status" value="2"/>
</dbReference>
<evidence type="ECO:0000259" key="4">
    <source>
        <dbReference type="PROSITE" id="PS50280"/>
    </source>
</evidence>
<dbReference type="CDD" id="cd10538">
    <property type="entry name" value="SET_SETDB-like"/>
    <property type="match status" value="1"/>
</dbReference>
<sequence length="1297" mass="144944">MARNPRVLAAYRAMRALGIAEATVKPVLKNLLRLYEKNWELIEEENYRALADAIFEYEETKVDEQKKQSEIADQDNIFGGETQLHDEPARPLKRLRLRNQESQVSPSLANSSQTLGGAVMKRPKLEDAEQPQTLAERQPQGIAETPEPSVGNIRPELQPVSSPQAHLVNKGKQPALPQPLARQGKRAPVTPNCCKRERSIPVRSFHPNAEPGIILSPKRKVHDTPALMKPKDEPFTDDILQLEVPIAVIHPDPLHKGNLPENYSTGKLDGPQPPVNSRVDGEDEVNGGPASSSRAGTNCELANISNLEIASSPLGEVKISLSCNSALGKPDFRMPSLDTLLKLVEDKCLRSYKIIDPNFSVTKLMRDMCDCFLELGTHTEESHEGSINTTPTGDLLGKSTAPDAVGSCGDEENFSMSSCITNGSFKIQCSTEVAVPQIPRLLSSSLNGPGDHIQLDSKITENSCGENGQEKETNGPNNANSLSLVVVQQRQLTPDDIRFIHDVDDITKGEEKVRIPLVNETNSEFPTPFHYISQNLVFQNAYMNLSLARIGIENCCSTCFGDCLSSSTPCACACESGGDFAYTLEGLVKEDFLEECISRSRDPQQHQLAFCQECPLERSKAEDILEPCKGHIVRKFIKECWSKCGCSKQCRNRLVQRGITCNFQVFLTPDGKGWGLRTLEDLPKGSFVCEYVGEILTTVELYERNMQSTSRGKQTYPVLLDADWALRGILKDEEALCLDATFYGNVARFINHRPSSIKEFTHFSFSLGDQAPIVPNWWLRVARSERGPWRCNELLHHILDVACILDCSFSWSSCLVNNVVDLLAKREALYQEPLIQWIDQEVTEFDMLAEREGRKHRVGLACYKRGVIVLCVSWCGWEVVGGCWYWKMSWDGWDVAVGRVHFVSVSYKFIFYAFRCLDANLVEIPVEVESPDHHYYHLALFTTRKVNALEELTWKGRKEQLGISTSLSLKLRILSWNQMLDPLVRSLGMGRCLEWGAMEARGQSGGILGQPGVYGLVLTKERFPEERRNCQRSLASMRRFLEIVEDLELIDLPLTGGSFTCILPKLVSDHAPILLDGGGIMKGKSPFIFENMWLKVEGFTELGDWRPSISGLNLDFLSSVESKALEIPFSKEDVLAALSSFSGDKALSPDGFTVALWQCWRQILDDVLIANDVIDARINDKLKGIICKLDIEKAYDHVDWSFVLALLEKMGGLSFVADDTLILCDASKKNLEYLNWIFMLFVALSGLKINMEESELIPVRDVSNLEELAGILGCKVGAFPTTYLGLRLEAPYKSYRV</sequence>
<evidence type="ECO:0000313" key="6">
    <source>
        <dbReference type="EMBL" id="RVW53599.1"/>
    </source>
</evidence>
<comment type="subcellular location">
    <subcellularLocation>
        <location evidence="1">Chromosome</location>
    </subcellularLocation>
</comment>
<dbReference type="GO" id="GO:0032259">
    <property type="term" value="P:methylation"/>
    <property type="evidence" value="ECO:0007669"/>
    <property type="project" value="UniProtKB-KW"/>
</dbReference>
<keyword evidence="2" id="KW-0158">Chromosome</keyword>
<accession>A0A438F0R0</accession>
<dbReference type="GO" id="GO:0042054">
    <property type="term" value="F:histone methyltransferase activity"/>
    <property type="evidence" value="ECO:0007669"/>
    <property type="project" value="InterPro"/>
</dbReference>
<dbReference type="SMART" id="SM00317">
    <property type="entry name" value="SET"/>
    <property type="match status" value="1"/>
</dbReference>
<keyword evidence="6" id="KW-0808">Transferase</keyword>
<gene>
    <name evidence="6" type="primary">SUVR2_0</name>
    <name evidence="6" type="ORF">CK203_069078</name>
</gene>
<dbReference type="Gene3D" id="2.170.270.10">
    <property type="entry name" value="SET domain"/>
    <property type="match status" value="2"/>
</dbReference>
<dbReference type="InterPro" id="IPR043017">
    <property type="entry name" value="WIYLD_dom_sf"/>
</dbReference>
<dbReference type="InterPro" id="IPR007728">
    <property type="entry name" value="Pre-SET_dom"/>
</dbReference>
<dbReference type="InterPro" id="IPR025776">
    <property type="entry name" value="SUVR4/1/2"/>
</dbReference>
<feature type="region of interest" description="Disordered" evidence="3">
    <location>
        <begin position="257"/>
        <end position="294"/>
    </location>
</feature>
<dbReference type="Pfam" id="PF00856">
    <property type="entry name" value="SET"/>
    <property type="match status" value="1"/>
</dbReference>
<dbReference type="PROSITE" id="PS50867">
    <property type="entry name" value="PRE_SET"/>
    <property type="match status" value="1"/>
</dbReference>
<dbReference type="SMART" id="SM00468">
    <property type="entry name" value="PreSET"/>
    <property type="match status" value="1"/>
</dbReference>
<dbReference type="GO" id="GO:0008270">
    <property type="term" value="F:zinc ion binding"/>
    <property type="evidence" value="ECO:0007669"/>
    <property type="project" value="InterPro"/>
</dbReference>
<feature type="region of interest" description="Disordered" evidence="3">
    <location>
        <begin position="66"/>
        <end position="90"/>
    </location>
</feature>
<evidence type="ECO:0000313" key="7">
    <source>
        <dbReference type="Proteomes" id="UP000288805"/>
    </source>
</evidence>
<dbReference type="Pfam" id="PF10440">
    <property type="entry name" value="WIYLD"/>
    <property type="match status" value="1"/>
</dbReference>
<dbReference type="InterPro" id="IPR001214">
    <property type="entry name" value="SET_dom"/>
</dbReference>
<feature type="domain" description="Pre-SET" evidence="5">
    <location>
        <begin position="562"/>
        <end position="658"/>
    </location>
</feature>
<organism evidence="6 7">
    <name type="scientific">Vitis vinifera</name>
    <name type="common">Grape</name>
    <dbReference type="NCBI Taxonomy" id="29760"/>
    <lineage>
        <taxon>Eukaryota</taxon>
        <taxon>Viridiplantae</taxon>
        <taxon>Streptophyta</taxon>
        <taxon>Embryophyta</taxon>
        <taxon>Tracheophyta</taxon>
        <taxon>Spermatophyta</taxon>
        <taxon>Magnoliopsida</taxon>
        <taxon>eudicotyledons</taxon>
        <taxon>Gunneridae</taxon>
        <taxon>Pentapetalae</taxon>
        <taxon>rosids</taxon>
        <taxon>Vitales</taxon>
        <taxon>Vitaceae</taxon>
        <taxon>Viteae</taxon>
        <taxon>Vitis</taxon>
    </lineage>
</organism>
<evidence type="ECO:0000259" key="5">
    <source>
        <dbReference type="PROSITE" id="PS50867"/>
    </source>
</evidence>
<evidence type="ECO:0000256" key="2">
    <source>
        <dbReference type="ARBA" id="ARBA00022454"/>
    </source>
</evidence>
<keyword evidence="6" id="KW-0489">Methyltransferase</keyword>
<dbReference type="PROSITE" id="PS50280">
    <property type="entry name" value="SET"/>
    <property type="match status" value="1"/>
</dbReference>
<dbReference type="InterPro" id="IPR046341">
    <property type="entry name" value="SET_dom_sf"/>
</dbReference>
<feature type="region of interest" description="Disordered" evidence="3">
    <location>
        <begin position="122"/>
        <end position="192"/>
    </location>
</feature>
<evidence type="ECO:0000256" key="1">
    <source>
        <dbReference type="ARBA" id="ARBA00004286"/>
    </source>
</evidence>
<dbReference type="Proteomes" id="UP000288805">
    <property type="component" value="Unassembled WGS sequence"/>
</dbReference>
<comment type="caution">
    <text evidence="6">The sequence shown here is derived from an EMBL/GenBank/DDBJ whole genome shotgun (WGS) entry which is preliminary data.</text>
</comment>
<dbReference type="PANTHER" id="PTHR46450:SF1">
    <property type="entry name" value="INACTIVE HISTONE-LYSINE N-METHYLTRANSFERASE SUVR1-RELATED"/>
    <property type="match status" value="1"/>
</dbReference>
<dbReference type="PROSITE" id="PS51580">
    <property type="entry name" value="SAM_MT43_3"/>
    <property type="match status" value="1"/>
</dbReference>
<dbReference type="InterPro" id="IPR018848">
    <property type="entry name" value="WIYLD_domain"/>
</dbReference>
<dbReference type="Pfam" id="PF05033">
    <property type="entry name" value="Pre-SET"/>
    <property type="match status" value="1"/>
</dbReference>
<dbReference type="GO" id="GO:0005694">
    <property type="term" value="C:chromosome"/>
    <property type="evidence" value="ECO:0007669"/>
    <property type="project" value="UniProtKB-SubCell"/>
</dbReference>
<name>A0A438F0R0_VITVI</name>
<feature type="domain" description="SET" evidence="4">
    <location>
        <begin position="661"/>
        <end position="784"/>
    </location>
</feature>
<dbReference type="GO" id="GO:0005634">
    <property type="term" value="C:nucleus"/>
    <property type="evidence" value="ECO:0007669"/>
    <property type="project" value="InterPro"/>
</dbReference>
<protein>
    <submittedName>
        <fullName evidence="6">Putative inactive histone-lysine N-methyltransferase SUVR2</fullName>
    </submittedName>
</protein>